<dbReference type="SUPFAM" id="SSF56219">
    <property type="entry name" value="DNase I-like"/>
    <property type="match status" value="1"/>
</dbReference>
<feature type="domain" description="Endonuclease/exonuclease/phosphatase" evidence="1">
    <location>
        <begin position="120"/>
        <end position="325"/>
    </location>
</feature>
<sequence>MKIAAFNVENLFDRPRAFNLEDQAKGAEITDAVAEINVLINKDEYSEADKKRMLVLIKELKLTSPNPPFAIFRKIRGSFWKQPKTGPMVISAKGRADWVGWVELRTEPNNAVAVMNTGRVIKEAGADILAVIEAEDRVALKQFSEQVLLKLGGDPYDEIMLIDGNDERGIDVGLMVTNGYSVGLMRSHIADMRENGERIYSRDCPEYQVITPGGETIWILPNHFKSKFGGNDENSIGKRRDQAKRTAEIYEGLRAEGHDGIVILGDLNDTPDSEPLQRLLAETDLREVTDHPNFSTGEFAGKGTYGLGNDSNKIDYLLLSPKLFDRVTAAGIFRKGAWPGSRPKRWEVFPELDKEIHAASDHHLIWVEISDQV</sequence>
<reference evidence="2" key="1">
    <citation type="journal article" date="2014" name="Int. J. Syst. Evol. Microbiol.">
        <title>Complete genome of a new Firmicutes species belonging to the dominant human colonic microbiota ('Ruminococcus bicirculans') reveals two chromosomes and a selective capacity to utilize plant glucans.</title>
        <authorList>
            <consortium name="NISC Comparative Sequencing Program"/>
            <person name="Wegmann U."/>
            <person name="Louis P."/>
            <person name="Goesmann A."/>
            <person name="Henrissat B."/>
            <person name="Duncan S.H."/>
            <person name="Flint H.J."/>
        </authorList>
    </citation>
    <scope>NUCLEOTIDE SEQUENCE</scope>
    <source>
        <strain evidence="2">NBRC 103855</strain>
    </source>
</reference>
<proteinExistence type="predicted"/>
<dbReference type="PANTHER" id="PTHR42834:SF1">
    <property type="entry name" value="ENDONUCLEASE_EXONUCLEASE_PHOSPHATASE FAMILY PROTEIN (AFU_ORTHOLOGUE AFUA_3G09210)"/>
    <property type="match status" value="1"/>
</dbReference>
<comment type="caution">
    <text evidence="2">The sequence shown here is derived from an EMBL/GenBank/DDBJ whole genome shotgun (WGS) entry which is preliminary data.</text>
</comment>
<dbReference type="InterPro" id="IPR005135">
    <property type="entry name" value="Endo/exonuclease/phosphatase"/>
</dbReference>
<evidence type="ECO:0000259" key="1">
    <source>
        <dbReference type="Pfam" id="PF19580"/>
    </source>
</evidence>
<reference evidence="2" key="2">
    <citation type="submission" date="2023-01" db="EMBL/GenBank/DDBJ databases">
        <title>Draft genome sequence of Devosia yakushimensis strain NBRC 103855.</title>
        <authorList>
            <person name="Sun Q."/>
            <person name="Mori K."/>
        </authorList>
    </citation>
    <scope>NUCLEOTIDE SEQUENCE</scope>
    <source>
        <strain evidence="2">NBRC 103855</strain>
    </source>
</reference>
<organism evidence="2 3">
    <name type="scientific">Devosia yakushimensis</name>
    <dbReference type="NCBI Taxonomy" id="470028"/>
    <lineage>
        <taxon>Bacteria</taxon>
        <taxon>Pseudomonadati</taxon>
        <taxon>Pseudomonadota</taxon>
        <taxon>Alphaproteobacteria</taxon>
        <taxon>Hyphomicrobiales</taxon>
        <taxon>Devosiaceae</taxon>
        <taxon>Devosia</taxon>
    </lineage>
</organism>
<dbReference type="Pfam" id="PF19580">
    <property type="entry name" value="Exo_endo_phos_3"/>
    <property type="match status" value="1"/>
</dbReference>
<dbReference type="InterPro" id="IPR036691">
    <property type="entry name" value="Endo/exonu/phosph_ase_sf"/>
</dbReference>
<dbReference type="RefSeq" id="WP_284394124.1">
    <property type="nucleotide sequence ID" value="NZ_BSNG01000004.1"/>
</dbReference>
<name>A0ABQ5ULQ5_9HYPH</name>
<evidence type="ECO:0000313" key="3">
    <source>
        <dbReference type="Proteomes" id="UP001161406"/>
    </source>
</evidence>
<evidence type="ECO:0000313" key="2">
    <source>
        <dbReference type="EMBL" id="GLQ12282.1"/>
    </source>
</evidence>
<keyword evidence="3" id="KW-1185">Reference proteome</keyword>
<dbReference type="PANTHER" id="PTHR42834">
    <property type="entry name" value="ENDONUCLEASE/EXONUCLEASE/PHOSPHATASE FAMILY PROTEIN (AFU_ORTHOLOGUE AFUA_3G09210)"/>
    <property type="match status" value="1"/>
</dbReference>
<protein>
    <recommendedName>
        <fullName evidence="1">Endonuclease/exonuclease/phosphatase domain-containing protein</fullName>
    </recommendedName>
</protein>
<accession>A0ABQ5ULQ5</accession>
<dbReference type="Proteomes" id="UP001161406">
    <property type="component" value="Unassembled WGS sequence"/>
</dbReference>
<dbReference type="EMBL" id="BSNG01000004">
    <property type="protein sequence ID" value="GLQ12282.1"/>
    <property type="molecule type" value="Genomic_DNA"/>
</dbReference>
<dbReference type="Gene3D" id="3.60.10.10">
    <property type="entry name" value="Endonuclease/exonuclease/phosphatase"/>
    <property type="match status" value="1"/>
</dbReference>
<gene>
    <name evidence="2" type="ORF">GCM10007913_42150</name>
</gene>